<evidence type="ECO:0000256" key="8">
    <source>
        <dbReference type="SAM" id="SignalP"/>
    </source>
</evidence>
<protein>
    <submittedName>
        <fullName evidence="10">Putative pacifastin-like protease inhibitor cvp4</fullName>
    </submittedName>
</protein>
<dbReference type="PROSITE" id="PS51446">
    <property type="entry name" value="PACIFASTIN"/>
    <property type="match status" value="2"/>
</dbReference>
<name>A0A224XR89_9HEMI</name>
<evidence type="ECO:0000256" key="6">
    <source>
        <dbReference type="ARBA" id="ARBA00029459"/>
    </source>
</evidence>
<comment type="similarity">
    <text evidence="6 7">Belongs to the protease inhibitor I19 family.</text>
</comment>
<accession>A0A224XR89</accession>
<dbReference type="Pfam" id="PF05375">
    <property type="entry name" value="Pacifastin_I"/>
    <property type="match status" value="2"/>
</dbReference>
<evidence type="ECO:0000256" key="3">
    <source>
        <dbReference type="ARBA" id="ARBA00022690"/>
    </source>
</evidence>
<evidence type="ECO:0000256" key="4">
    <source>
        <dbReference type="ARBA" id="ARBA00022900"/>
    </source>
</evidence>
<dbReference type="GO" id="GO:0004867">
    <property type="term" value="F:serine-type endopeptidase inhibitor activity"/>
    <property type="evidence" value="ECO:0007669"/>
    <property type="project" value="UniProtKB-UniRule"/>
</dbReference>
<evidence type="ECO:0000256" key="2">
    <source>
        <dbReference type="ARBA" id="ARBA00022525"/>
    </source>
</evidence>
<dbReference type="SUPFAM" id="SSF57283">
    <property type="entry name" value="PMP inhibitors"/>
    <property type="match status" value="1"/>
</dbReference>
<comment type="subcellular location">
    <subcellularLocation>
        <location evidence="1">Secreted</location>
    </subcellularLocation>
</comment>
<evidence type="ECO:0000256" key="1">
    <source>
        <dbReference type="ARBA" id="ARBA00004613"/>
    </source>
</evidence>
<comment type="caution">
    <text evidence="7">Lacks conserved residue(s) required for the propagation of feature annotation.</text>
</comment>
<keyword evidence="2" id="KW-0964">Secreted</keyword>
<reference evidence="10" key="1">
    <citation type="journal article" date="2018" name="PLoS Negl. Trop. Dis.">
        <title>An insight into the salivary gland and fat body transcriptome of Panstrongylus lignarius (Hemiptera: Heteroptera), the main vector of Chagas disease in Peru.</title>
        <authorList>
            <person name="Nevoa J.C."/>
            <person name="Mendes M.T."/>
            <person name="da Silva M.V."/>
            <person name="Soares S.C."/>
            <person name="Oliveira C.J.F."/>
            <person name="Ribeiro J.M.C."/>
        </authorList>
    </citation>
    <scope>NUCLEOTIDE SEQUENCE</scope>
</reference>
<feature type="site" description="Reactive bond" evidence="7">
    <location>
        <begin position="88"/>
        <end position="89"/>
    </location>
</feature>
<keyword evidence="4 7" id="KW-0722">Serine protease inhibitor</keyword>
<proteinExistence type="inferred from homology"/>
<feature type="domain" description="Pacifastin" evidence="9">
    <location>
        <begin position="127"/>
        <end position="164"/>
    </location>
</feature>
<feature type="domain" description="Pacifastin" evidence="9">
    <location>
        <begin position="57"/>
        <end position="94"/>
    </location>
</feature>
<dbReference type="EMBL" id="GFTR01002812">
    <property type="protein sequence ID" value="JAW13614.1"/>
    <property type="molecule type" value="Transcribed_RNA"/>
</dbReference>
<keyword evidence="5" id="KW-1015">Disulfide bond</keyword>
<organism evidence="10">
    <name type="scientific">Panstrongylus lignarius</name>
    <dbReference type="NCBI Taxonomy" id="156445"/>
    <lineage>
        <taxon>Eukaryota</taxon>
        <taxon>Metazoa</taxon>
        <taxon>Ecdysozoa</taxon>
        <taxon>Arthropoda</taxon>
        <taxon>Hexapoda</taxon>
        <taxon>Insecta</taxon>
        <taxon>Pterygota</taxon>
        <taxon>Neoptera</taxon>
        <taxon>Paraneoptera</taxon>
        <taxon>Hemiptera</taxon>
        <taxon>Heteroptera</taxon>
        <taxon>Panheteroptera</taxon>
        <taxon>Cimicomorpha</taxon>
        <taxon>Reduviidae</taxon>
        <taxon>Triatominae</taxon>
        <taxon>Panstrongylus</taxon>
    </lineage>
</organism>
<evidence type="ECO:0000259" key="9">
    <source>
        <dbReference type="PROSITE" id="PS51446"/>
    </source>
</evidence>
<keyword evidence="8" id="KW-0732">Signal</keyword>
<evidence type="ECO:0000256" key="7">
    <source>
        <dbReference type="PROSITE-ProRule" id="PRU00776"/>
    </source>
</evidence>
<evidence type="ECO:0000256" key="5">
    <source>
        <dbReference type="ARBA" id="ARBA00023157"/>
    </source>
</evidence>
<feature type="signal peptide" evidence="8">
    <location>
        <begin position="1"/>
        <end position="19"/>
    </location>
</feature>
<evidence type="ECO:0000313" key="10">
    <source>
        <dbReference type="EMBL" id="JAW13614.1"/>
    </source>
</evidence>
<dbReference type="InterPro" id="IPR036201">
    <property type="entry name" value="Pacifastin_dom_sf"/>
</dbReference>
<feature type="chain" id="PRO_5025687496" evidence="8">
    <location>
        <begin position="20"/>
        <end position="169"/>
    </location>
</feature>
<keyword evidence="3 7" id="KW-0646">Protease inhibitor</keyword>
<dbReference type="AlphaFoldDB" id="A0A224XR89"/>
<sequence>MKSLFVVVIMLIAATISTAITKCDNVGEQFPSEDGCNKCICGEDHVLNCTHEDCLSKQECIPGARVTDGHGCNRCTCLANGKLAVCTLKRCPRSQWCKAGDILPAGDGCNNNCTCVRDGVTGSCTLHQCCKPGSVVPKGDGCNTCTCDSSGTFGFCTRRDCFSLDALVM</sequence>
<dbReference type="GO" id="GO:0005576">
    <property type="term" value="C:extracellular region"/>
    <property type="evidence" value="ECO:0007669"/>
    <property type="project" value="UniProtKB-SubCell"/>
</dbReference>
<dbReference type="InterPro" id="IPR008037">
    <property type="entry name" value="Pacifastin_dom"/>
</dbReference>